<dbReference type="Pfam" id="PF02803">
    <property type="entry name" value="Thiolase_C"/>
    <property type="match status" value="1"/>
</dbReference>
<protein>
    <recommendedName>
        <fullName evidence="5">acetyl-CoA C-acetyltransferase</fullName>
        <ecNumber evidence="5">2.3.1.9</ecNumber>
    </recommendedName>
</protein>
<feature type="active site" description="Acyl-thioester intermediate" evidence="12">
    <location>
        <position position="133"/>
    </location>
</feature>
<evidence type="ECO:0000256" key="10">
    <source>
        <dbReference type="ARBA" id="ARBA00023128"/>
    </source>
</evidence>
<dbReference type="InterPro" id="IPR020616">
    <property type="entry name" value="Thiolase_N"/>
</dbReference>
<dbReference type="InterPro" id="IPR020617">
    <property type="entry name" value="Thiolase_C"/>
</dbReference>
<comment type="similarity">
    <text evidence="3 13">Belongs to the thiolase-like superfamily. Thiolase family.</text>
</comment>
<dbReference type="PROSITE" id="PS00099">
    <property type="entry name" value="THIOLASE_3"/>
    <property type="match status" value="1"/>
</dbReference>
<dbReference type="PIRSF" id="PIRSF000429">
    <property type="entry name" value="Ac-CoA_Ac_transf"/>
    <property type="match status" value="1"/>
</dbReference>
<dbReference type="OrthoDB" id="5404651at2759"/>
<dbReference type="Proteomes" id="UP000677054">
    <property type="component" value="Unassembled WGS sequence"/>
</dbReference>
<organism evidence="16">
    <name type="scientific">Darwinula stevensoni</name>
    <dbReference type="NCBI Taxonomy" id="69355"/>
    <lineage>
        <taxon>Eukaryota</taxon>
        <taxon>Metazoa</taxon>
        <taxon>Ecdysozoa</taxon>
        <taxon>Arthropoda</taxon>
        <taxon>Crustacea</taxon>
        <taxon>Oligostraca</taxon>
        <taxon>Ostracoda</taxon>
        <taxon>Podocopa</taxon>
        <taxon>Podocopida</taxon>
        <taxon>Darwinulocopina</taxon>
        <taxon>Darwinuloidea</taxon>
        <taxon>Darwinulidae</taxon>
        <taxon>Darwinula</taxon>
    </lineage>
</organism>
<keyword evidence="6 13" id="KW-0808">Transferase</keyword>
<dbReference type="GO" id="GO:0006635">
    <property type="term" value="P:fatty acid beta-oxidation"/>
    <property type="evidence" value="ECO:0007669"/>
    <property type="project" value="TreeGrafter"/>
</dbReference>
<dbReference type="FunFam" id="3.40.47.10:FF:000007">
    <property type="entry name" value="acetyl-CoA acetyltransferase, mitochondrial"/>
    <property type="match status" value="1"/>
</dbReference>
<feature type="active site" description="Proton acceptor" evidence="12">
    <location>
        <position position="421"/>
    </location>
</feature>
<feature type="active site" description="Proton acceptor" evidence="12">
    <location>
        <position position="393"/>
    </location>
</feature>
<dbReference type="InterPro" id="IPR020610">
    <property type="entry name" value="Thiolase_AS"/>
</dbReference>
<dbReference type="Gene3D" id="3.40.47.10">
    <property type="match status" value="1"/>
</dbReference>
<evidence type="ECO:0000256" key="2">
    <source>
        <dbReference type="ARBA" id="ARBA00005189"/>
    </source>
</evidence>
<keyword evidence="11 13" id="KW-0012">Acyltransferase</keyword>
<proteinExistence type="inferred from homology"/>
<evidence type="ECO:0000256" key="8">
    <source>
        <dbReference type="ARBA" id="ARBA00022946"/>
    </source>
</evidence>
<feature type="domain" description="Thiolase C-terminal" evidence="15">
    <location>
        <begin position="314"/>
        <end position="434"/>
    </location>
</feature>
<keyword evidence="8" id="KW-0809">Transit peptide</keyword>
<dbReference type="CDD" id="cd00751">
    <property type="entry name" value="thiolase"/>
    <property type="match status" value="1"/>
</dbReference>
<evidence type="ECO:0000259" key="15">
    <source>
        <dbReference type="Pfam" id="PF02803"/>
    </source>
</evidence>
<evidence type="ECO:0000256" key="1">
    <source>
        <dbReference type="ARBA" id="ARBA00004173"/>
    </source>
</evidence>
<feature type="domain" description="Thiolase N-terminal" evidence="14">
    <location>
        <begin position="49"/>
        <end position="305"/>
    </location>
</feature>
<dbReference type="NCBIfam" id="TIGR01930">
    <property type="entry name" value="AcCoA-C-Actrans"/>
    <property type="match status" value="1"/>
</dbReference>
<dbReference type="PROSITE" id="PS00098">
    <property type="entry name" value="THIOLASE_1"/>
    <property type="match status" value="1"/>
</dbReference>
<evidence type="ECO:0000259" key="14">
    <source>
        <dbReference type="Pfam" id="PF00108"/>
    </source>
</evidence>
<reference evidence="16" key="1">
    <citation type="submission" date="2020-11" db="EMBL/GenBank/DDBJ databases">
        <authorList>
            <person name="Tran Van P."/>
        </authorList>
    </citation>
    <scope>NUCLEOTIDE SEQUENCE</scope>
</reference>
<keyword evidence="10" id="KW-0496">Mitochondrion</keyword>
<evidence type="ECO:0000256" key="12">
    <source>
        <dbReference type="PIRSR" id="PIRSR000429-1"/>
    </source>
</evidence>
<evidence type="ECO:0000256" key="7">
    <source>
        <dbReference type="ARBA" id="ARBA00022723"/>
    </source>
</evidence>
<evidence type="ECO:0000313" key="16">
    <source>
        <dbReference type="EMBL" id="CAD7240468.1"/>
    </source>
</evidence>
<dbReference type="PROSITE" id="PS00737">
    <property type="entry name" value="THIOLASE_2"/>
    <property type="match status" value="1"/>
</dbReference>
<dbReference type="AlphaFoldDB" id="A0A7R9A263"/>
<sequence>MNSVSRCLADLTVKLGRYSPEVLLANAGKPVLRLPVAYYSSATAIVKDVVIVSALRTPIGSFRSSLASLPAPRLGAAAIKAAVDKAGIKPEDVDQVYMGCVGQAGVGQAPARQAALFGGLPISTPCTTVNKVCASGLKAVMMAAQSLQCGHTHIMVAGGMESMSNVPYYMERGETPYGGIRLIDGIVHDGLWDVYNKVHMGVCAENTAKKLKISREEQDEYGISSYKRTAEAHQQGLFKTEIIPVSVPGKKGKPNVEVKDDEEYHRVNFEKFKTLSTVFMKEGGTVTAANASTLNDGACALVLTTGAEAERRGLKPLARIVGLADAATEPIDFPIAPVFATNKLLELTGVKKEDVAMWEVNEAFSVVVLANMKMLDIPHSKVNIHGGAVSLGHPIGMSGARILAHLVHSLKAGEKGVASICNGGGGASAMIIEKIA</sequence>
<dbReference type="EMBL" id="LR899551">
    <property type="protein sequence ID" value="CAD7240468.1"/>
    <property type="molecule type" value="Genomic_DNA"/>
</dbReference>
<dbReference type="GO" id="GO:0005739">
    <property type="term" value="C:mitochondrion"/>
    <property type="evidence" value="ECO:0007669"/>
    <property type="project" value="UniProtKB-SubCell"/>
</dbReference>
<comment type="subcellular location">
    <subcellularLocation>
        <location evidence="1">Mitochondrion</location>
    </subcellularLocation>
</comment>
<evidence type="ECO:0000256" key="3">
    <source>
        <dbReference type="ARBA" id="ARBA00010982"/>
    </source>
</evidence>
<name>A0A7R9A263_9CRUS</name>
<gene>
    <name evidence="16" type="ORF">DSTB1V02_LOCUS491</name>
</gene>
<keyword evidence="17" id="KW-1185">Reference proteome</keyword>
<dbReference type="InterPro" id="IPR016039">
    <property type="entry name" value="Thiolase-like"/>
</dbReference>
<evidence type="ECO:0000256" key="6">
    <source>
        <dbReference type="ARBA" id="ARBA00022679"/>
    </source>
</evidence>
<accession>A0A7R9A263</accession>
<dbReference type="GO" id="GO:0003985">
    <property type="term" value="F:acetyl-CoA C-acetyltransferase activity"/>
    <property type="evidence" value="ECO:0007669"/>
    <property type="project" value="UniProtKB-EC"/>
</dbReference>
<dbReference type="InterPro" id="IPR002155">
    <property type="entry name" value="Thiolase"/>
</dbReference>
<dbReference type="EMBL" id="CAJPEV010000034">
    <property type="protein sequence ID" value="CAG0879207.1"/>
    <property type="molecule type" value="Genomic_DNA"/>
</dbReference>
<evidence type="ECO:0000313" key="17">
    <source>
        <dbReference type="Proteomes" id="UP000677054"/>
    </source>
</evidence>
<evidence type="ECO:0000256" key="4">
    <source>
        <dbReference type="ARBA" id="ARBA00011881"/>
    </source>
</evidence>
<dbReference type="EC" id="2.3.1.9" evidence="5"/>
<dbReference type="PANTHER" id="PTHR18919">
    <property type="entry name" value="ACETYL-COA C-ACYLTRANSFERASE"/>
    <property type="match status" value="1"/>
</dbReference>
<dbReference type="GO" id="GO:0046872">
    <property type="term" value="F:metal ion binding"/>
    <property type="evidence" value="ECO:0007669"/>
    <property type="project" value="UniProtKB-KW"/>
</dbReference>
<dbReference type="InterPro" id="IPR020613">
    <property type="entry name" value="Thiolase_CS"/>
</dbReference>
<comment type="pathway">
    <text evidence="2">Lipid metabolism.</text>
</comment>
<evidence type="ECO:0000256" key="5">
    <source>
        <dbReference type="ARBA" id="ARBA00012705"/>
    </source>
</evidence>
<dbReference type="SUPFAM" id="SSF53901">
    <property type="entry name" value="Thiolase-like"/>
    <property type="match status" value="2"/>
</dbReference>
<evidence type="ECO:0000256" key="9">
    <source>
        <dbReference type="ARBA" id="ARBA00022958"/>
    </source>
</evidence>
<keyword evidence="7" id="KW-0479">Metal-binding</keyword>
<comment type="subunit">
    <text evidence="4">Homotetramer.</text>
</comment>
<evidence type="ECO:0000256" key="13">
    <source>
        <dbReference type="RuleBase" id="RU003557"/>
    </source>
</evidence>
<dbReference type="PANTHER" id="PTHR18919:SF156">
    <property type="entry name" value="ACETYL-COA ACETYLTRANSFERASE, MITOCHONDRIAL"/>
    <property type="match status" value="1"/>
</dbReference>
<keyword evidence="9" id="KW-0630">Potassium</keyword>
<dbReference type="InterPro" id="IPR020615">
    <property type="entry name" value="Thiolase_acyl_enz_int_AS"/>
</dbReference>
<dbReference type="Pfam" id="PF00108">
    <property type="entry name" value="Thiolase_N"/>
    <property type="match status" value="1"/>
</dbReference>
<evidence type="ECO:0000256" key="11">
    <source>
        <dbReference type="ARBA" id="ARBA00023315"/>
    </source>
</evidence>